<dbReference type="EMBL" id="PGGS01000989">
    <property type="protein sequence ID" value="PNH01174.1"/>
    <property type="molecule type" value="Genomic_DNA"/>
</dbReference>
<comment type="similarity">
    <text evidence="2 8 9">Belongs to the glycosyl hydrolase 9 (cellulase E) family.</text>
</comment>
<evidence type="ECO:0000256" key="6">
    <source>
        <dbReference type="ARBA" id="ARBA00023295"/>
    </source>
</evidence>
<feature type="region of interest" description="Disordered" evidence="10">
    <location>
        <begin position="255"/>
        <end position="274"/>
    </location>
</feature>
<keyword evidence="4 9" id="KW-0136">Cellulose degradation</keyword>
<comment type="catalytic activity">
    <reaction evidence="1 9">
        <text>Endohydrolysis of (1-&gt;4)-beta-D-glucosidic linkages in cellulose, lichenin and cereal beta-D-glucans.</text>
        <dbReference type="EC" id="3.2.1.4"/>
    </reaction>
</comment>
<dbReference type="PANTHER" id="PTHR22298">
    <property type="entry name" value="ENDO-1,4-BETA-GLUCANASE"/>
    <property type="match status" value="1"/>
</dbReference>
<feature type="active site" evidence="8">
    <location>
        <position position="268"/>
    </location>
</feature>
<dbReference type="InterPro" id="IPR012341">
    <property type="entry name" value="6hp_glycosidase-like_sf"/>
</dbReference>
<dbReference type="AlphaFoldDB" id="A0A2J7ZLN1"/>
<protein>
    <recommendedName>
        <fullName evidence="9">Endoglucanase</fullName>
        <ecNumber evidence="9">3.2.1.4</ecNumber>
    </recommendedName>
</protein>
<dbReference type="Proteomes" id="UP000236333">
    <property type="component" value="Unassembled WGS sequence"/>
</dbReference>
<dbReference type="GO" id="GO:0030245">
    <property type="term" value="P:cellulose catabolic process"/>
    <property type="evidence" value="ECO:0007669"/>
    <property type="project" value="UniProtKB-KW"/>
</dbReference>
<evidence type="ECO:0000256" key="1">
    <source>
        <dbReference type="ARBA" id="ARBA00000966"/>
    </source>
</evidence>
<evidence type="ECO:0000313" key="12">
    <source>
        <dbReference type="EMBL" id="PNH01174.1"/>
    </source>
</evidence>
<keyword evidence="13" id="KW-1185">Reference proteome</keyword>
<evidence type="ECO:0000256" key="8">
    <source>
        <dbReference type="PROSITE-ProRule" id="PRU10059"/>
    </source>
</evidence>
<accession>A0A2J7ZLN1</accession>
<feature type="chain" id="PRO_5018382769" description="Endoglucanase" evidence="9">
    <location>
        <begin position="25"/>
        <end position="287"/>
    </location>
</feature>
<dbReference type="Gene3D" id="1.50.10.10">
    <property type="match status" value="1"/>
</dbReference>
<evidence type="ECO:0000256" key="7">
    <source>
        <dbReference type="ARBA" id="ARBA00023326"/>
    </source>
</evidence>
<reference evidence="12 13" key="1">
    <citation type="journal article" date="2017" name="Mol. Biol. Evol.">
        <title>The 4-celled Tetrabaena socialis nuclear genome reveals the essential components for genetic control of cell number at the origin of multicellularity in the volvocine lineage.</title>
        <authorList>
            <person name="Featherston J."/>
            <person name="Arakaki Y."/>
            <person name="Hanschen E.R."/>
            <person name="Ferris P.J."/>
            <person name="Michod R.E."/>
            <person name="Olson B.J.S.C."/>
            <person name="Nozaki H."/>
            <person name="Durand P.M."/>
        </authorList>
    </citation>
    <scope>NUCLEOTIDE SEQUENCE [LARGE SCALE GENOMIC DNA]</scope>
    <source>
        <strain evidence="12 13">NIES-571</strain>
    </source>
</reference>
<evidence type="ECO:0000256" key="2">
    <source>
        <dbReference type="ARBA" id="ARBA00007072"/>
    </source>
</evidence>
<dbReference type="SUPFAM" id="SSF48208">
    <property type="entry name" value="Six-hairpin glycosidases"/>
    <property type="match status" value="1"/>
</dbReference>
<feature type="domain" description="Glycoside hydrolase family 9" evidence="11">
    <location>
        <begin position="114"/>
        <end position="275"/>
    </location>
</feature>
<dbReference type="InterPro" id="IPR018221">
    <property type="entry name" value="Glyco_hydro_9_His_AS"/>
</dbReference>
<feature type="domain" description="Glycoside hydrolase family 9" evidence="11">
    <location>
        <begin position="29"/>
        <end position="89"/>
    </location>
</feature>
<proteinExistence type="inferred from homology"/>
<keyword evidence="9" id="KW-0732">Signal</keyword>
<organism evidence="12 13">
    <name type="scientific">Tetrabaena socialis</name>
    <dbReference type="NCBI Taxonomy" id="47790"/>
    <lineage>
        <taxon>Eukaryota</taxon>
        <taxon>Viridiplantae</taxon>
        <taxon>Chlorophyta</taxon>
        <taxon>core chlorophytes</taxon>
        <taxon>Chlorophyceae</taxon>
        <taxon>CS clade</taxon>
        <taxon>Chlamydomonadales</taxon>
        <taxon>Tetrabaenaceae</taxon>
        <taxon>Tetrabaena</taxon>
    </lineage>
</organism>
<evidence type="ECO:0000256" key="5">
    <source>
        <dbReference type="ARBA" id="ARBA00023277"/>
    </source>
</evidence>
<evidence type="ECO:0000256" key="3">
    <source>
        <dbReference type="ARBA" id="ARBA00022801"/>
    </source>
</evidence>
<dbReference type="InterPro" id="IPR008928">
    <property type="entry name" value="6-hairpin_glycosidase_sf"/>
</dbReference>
<dbReference type="Pfam" id="PF00759">
    <property type="entry name" value="Glyco_hydro_9"/>
    <property type="match status" value="2"/>
</dbReference>
<name>A0A2J7ZLN1_9CHLO</name>
<keyword evidence="3 8" id="KW-0378">Hydrolase</keyword>
<evidence type="ECO:0000259" key="11">
    <source>
        <dbReference type="Pfam" id="PF00759"/>
    </source>
</evidence>
<keyword evidence="5 8" id="KW-0119">Carbohydrate metabolism</keyword>
<dbReference type="PROSITE" id="PS00592">
    <property type="entry name" value="GH9_2"/>
    <property type="match status" value="1"/>
</dbReference>
<keyword evidence="6 8" id="KW-0326">Glycosidase</keyword>
<sequence length="287" mass="29653">MGWFSAKFAVLLGVGLCGLTLGAAQSHDYAAVLGLSYRFYEAQMSGAVPSWSRASQAQGGWRNRSHMQDGRGPGGIGVDLSGGWYDAGGGCAATGALAWALGSAACTEAASIWSATATTGSYYDKAYVVAWAAVFGPAALLLRDAGAGSATVAAAADNYVSQLMATWIVSRTCTSSSPEWTVCNTAGGLAWHTDWGSNRYAANIAMAALASARDGSGVGAGLSATVKRQRRCWARGQVAYVLGSNPKKQSFVVGYKPTSSHASPTRPHHKGASCNPDYSVTCNWSAL</sequence>
<feature type="non-terminal residue" evidence="12">
    <location>
        <position position="287"/>
    </location>
</feature>
<dbReference type="OrthoDB" id="2015928at2759"/>
<evidence type="ECO:0000313" key="13">
    <source>
        <dbReference type="Proteomes" id="UP000236333"/>
    </source>
</evidence>
<evidence type="ECO:0000256" key="10">
    <source>
        <dbReference type="SAM" id="MobiDB-lite"/>
    </source>
</evidence>
<dbReference type="GO" id="GO:0008810">
    <property type="term" value="F:cellulase activity"/>
    <property type="evidence" value="ECO:0007669"/>
    <property type="project" value="UniProtKB-EC"/>
</dbReference>
<evidence type="ECO:0000256" key="9">
    <source>
        <dbReference type="RuleBase" id="RU361166"/>
    </source>
</evidence>
<gene>
    <name evidence="12" type="ORF">TSOC_012954</name>
</gene>
<evidence type="ECO:0000256" key="4">
    <source>
        <dbReference type="ARBA" id="ARBA00023001"/>
    </source>
</evidence>
<dbReference type="EC" id="3.2.1.4" evidence="9"/>
<comment type="caution">
    <text evidence="12">The sequence shown here is derived from an EMBL/GenBank/DDBJ whole genome shotgun (WGS) entry which is preliminary data.</text>
</comment>
<keyword evidence="7 8" id="KW-0624">Polysaccharide degradation</keyword>
<dbReference type="InterPro" id="IPR001701">
    <property type="entry name" value="Glyco_hydro_9"/>
</dbReference>
<feature type="signal peptide" evidence="9">
    <location>
        <begin position="1"/>
        <end position="24"/>
    </location>
</feature>